<accession>A0A553JZ08</accession>
<dbReference type="GO" id="GO:0042802">
    <property type="term" value="F:identical protein binding"/>
    <property type="evidence" value="ECO:0007669"/>
    <property type="project" value="TreeGrafter"/>
</dbReference>
<dbReference type="GO" id="GO:0006046">
    <property type="term" value="P:N-acetylglucosamine catabolic process"/>
    <property type="evidence" value="ECO:0007669"/>
    <property type="project" value="TreeGrafter"/>
</dbReference>
<gene>
    <name evidence="1" type="ORF">FOJ82_10225</name>
</gene>
<dbReference type="AlphaFoldDB" id="A0A553JZ08"/>
<dbReference type="Proteomes" id="UP000317638">
    <property type="component" value="Unassembled WGS sequence"/>
</dbReference>
<protein>
    <recommendedName>
        <fullName evidence="3">Glucosamine-6-phosphate isomerase</fullName>
    </recommendedName>
</protein>
<dbReference type="EMBL" id="VKKG01000004">
    <property type="protein sequence ID" value="TRY17657.1"/>
    <property type="molecule type" value="Genomic_DNA"/>
</dbReference>
<evidence type="ECO:0000313" key="1">
    <source>
        <dbReference type="EMBL" id="TRY17657.1"/>
    </source>
</evidence>
<dbReference type="GO" id="GO:0005737">
    <property type="term" value="C:cytoplasm"/>
    <property type="evidence" value="ECO:0007669"/>
    <property type="project" value="TreeGrafter"/>
</dbReference>
<dbReference type="SUPFAM" id="SSF100950">
    <property type="entry name" value="NagB/RpiA/CoA transferase-like"/>
    <property type="match status" value="1"/>
</dbReference>
<dbReference type="GO" id="GO:0006043">
    <property type="term" value="P:glucosamine catabolic process"/>
    <property type="evidence" value="ECO:0007669"/>
    <property type="project" value="TreeGrafter"/>
</dbReference>
<dbReference type="GO" id="GO:0019262">
    <property type="term" value="P:N-acetylneuraminate catabolic process"/>
    <property type="evidence" value="ECO:0007669"/>
    <property type="project" value="TreeGrafter"/>
</dbReference>
<name>A0A553JZ08_9ACTN</name>
<comment type="caution">
    <text evidence="1">The sequence shown here is derived from an EMBL/GenBank/DDBJ whole genome shotgun (WGS) entry which is preliminary data.</text>
</comment>
<dbReference type="InterPro" id="IPR004547">
    <property type="entry name" value="Glucosamine6P_isomerase"/>
</dbReference>
<organism evidence="1 2">
    <name type="scientific">Tessaracoccus rhinocerotis</name>
    <dbReference type="NCBI Taxonomy" id="1689449"/>
    <lineage>
        <taxon>Bacteria</taxon>
        <taxon>Bacillati</taxon>
        <taxon>Actinomycetota</taxon>
        <taxon>Actinomycetes</taxon>
        <taxon>Propionibacteriales</taxon>
        <taxon>Propionibacteriaceae</taxon>
        <taxon>Tessaracoccus</taxon>
    </lineage>
</organism>
<dbReference type="PANTHER" id="PTHR11280">
    <property type="entry name" value="GLUCOSAMINE-6-PHOSPHATE ISOMERASE"/>
    <property type="match status" value="1"/>
</dbReference>
<proteinExistence type="predicted"/>
<dbReference type="GO" id="GO:0004342">
    <property type="term" value="F:glucosamine-6-phosphate deaminase activity"/>
    <property type="evidence" value="ECO:0007669"/>
    <property type="project" value="InterPro"/>
</dbReference>
<evidence type="ECO:0000313" key="2">
    <source>
        <dbReference type="Proteomes" id="UP000317638"/>
    </source>
</evidence>
<dbReference type="OrthoDB" id="9791139at2"/>
<dbReference type="Gene3D" id="3.40.50.1360">
    <property type="match status" value="1"/>
</dbReference>
<sequence length="305" mass="34185">MTFEYSLSAFLPFRDAAAAKAAREITREQITQHANPDFRIRVEDDRAALYQAFADDIVDRIRAARDEGRKFVAILPVGPVPQYEIAARTINAEGLSLDHVVTFNMDEYADEEGRTAPESWEGSFKSAMWENFFGRVDEHLRPRAENIHFPDSDNIADYSRMIEDEGGADVCYGGIGWSGHIAFWEPHLGFEFEGDLGAYRAAPSRIVELHPMTIMQNALHTFGADWSWVPPKAATVGIKDILEAKHRSFWLDGDLGGGVSWQRFIARLVAHGPVNEFVPGSFLQETRCDYTILGGVADDVRLTMS</sequence>
<dbReference type="InterPro" id="IPR037171">
    <property type="entry name" value="NagB/RpiA_transferase-like"/>
</dbReference>
<evidence type="ECO:0008006" key="3">
    <source>
        <dbReference type="Google" id="ProtNLM"/>
    </source>
</evidence>
<keyword evidence="2" id="KW-1185">Reference proteome</keyword>
<dbReference type="PANTHER" id="PTHR11280:SF5">
    <property type="entry name" value="GLUCOSAMINE-6-PHOSPHATE ISOMERASE"/>
    <property type="match status" value="1"/>
</dbReference>
<reference evidence="1 2" key="1">
    <citation type="submission" date="2019-07" db="EMBL/GenBank/DDBJ databases">
        <authorList>
            <person name="Zhou L.-Y."/>
        </authorList>
    </citation>
    <scope>NUCLEOTIDE SEQUENCE [LARGE SCALE GENOMIC DNA]</scope>
    <source>
        <strain evidence="1 2">YIM 101269</strain>
    </source>
</reference>
<dbReference type="RefSeq" id="WP_143938397.1">
    <property type="nucleotide sequence ID" value="NZ_VKKG01000004.1"/>
</dbReference>